<dbReference type="EMBL" id="CDMY01000268">
    <property type="protein sequence ID" value="CEL98353.1"/>
    <property type="molecule type" value="Genomic_DNA"/>
</dbReference>
<dbReference type="Gene3D" id="3.10.100.10">
    <property type="entry name" value="Mannose-Binding Protein A, subunit A"/>
    <property type="match status" value="1"/>
</dbReference>
<protein>
    <recommendedName>
        <fullName evidence="4">C-type lectin domain-containing protein</fullName>
    </recommendedName>
</protein>
<dbReference type="OrthoDB" id="441660at2759"/>
<gene>
    <name evidence="5" type="ORF">Vbra_5241</name>
</gene>
<feature type="compositionally biased region" description="Pro residues" evidence="1">
    <location>
        <begin position="332"/>
        <end position="356"/>
    </location>
</feature>
<feature type="region of interest" description="Disordered" evidence="1">
    <location>
        <begin position="266"/>
        <end position="388"/>
    </location>
</feature>
<evidence type="ECO:0000259" key="4">
    <source>
        <dbReference type="PROSITE" id="PS50041"/>
    </source>
</evidence>
<organism evidence="5 6">
    <name type="scientific">Vitrella brassicaformis (strain CCMP3155)</name>
    <dbReference type="NCBI Taxonomy" id="1169540"/>
    <lineage>
        <taxon>Eukaryota</taxon>
        <taxon>Sar</taxon>
        <taxon>Alveolata</taxon>
        <taxon>Colpodellida</taxon>
        <taxon>Vitrellaceae</taxon>
        <taxon>Vitrella</taxon>
    </lineage>
</organism>
<feature type="signal peptide" evidence="3">
    <location>
        <begin position="1"/>
        <end position="21"/>
    </location>
</feature>
<keyword evidence="2" id="KW-0812">Transmembrane</keyword>
<dbReference type="PANTHER" id="PTHR22802">
    <property type="entry name" value="C-TYPE LECTIN SUPERFAMILY MEMBER"/>
    <property type="match status" value="1"/>
</dbReference>
<feature type="compositionally biased region" description="Acidic residues" evidence="1">
    <location>
        <begin position="221"/>
        <end position="232"/>
    </location>
</feature>
<evidence type="ECO:0000313" key="6">
    <source>
        <dbReference type="Proteomes" id="UP000041254"/>
    </source>
</evidence>
<keyword evidence="2" id="KW-0472">Membrane</keyword>
<evidence type="ECO:0000256" key="1">
    <source>
        <dbReference type="SAM" id="MobiDB-lite"/>
    </source>
</evidence>
<feature type="chain" id="PRO_5005187955" description="C-type lectin domain-containing protein" evidence="3">
    <location>
        <begin position="22"/>
        <end position="456"/>
    </location>
</feature>
<keyword evidence="3" id="KW-0732">Signal</keyword>
<proteinExistence type="predicted"/>
<feature type="domain" description="C-type lectin" evidence="4">
    <location>
        <begin position="38"/>
        <end position="162"/>
    </location>
</feature>
<dbReference type="PROSITE" id="PS50041">
    <property type="entry name" value="C_TYPE_LECTIN_2"/>
    <property type="match status" value="1"/>
</dbReference>
<dbReference type="InterPro" id="IPR001304">
    <property type="entry name" value="C-type_lectin-like"/>
</dbReference>
<dbReference type="VEuPathDB" id="CryptoDB:Vbra_5241"/>
<dbReference type="InParanoid" id="A0A0G4ELP8"/>
<feature type="compositionally biased region" description="Low complexity" evidence="1">
    <location>
        <begin position="280"/>
        <end position="305"/>
    </location>
</feature>
<evidence type="ECO:0000313" key="5">
    <source>
        <dbReference type="EMBL" id="CEL98353.1"/>
    </source>
</evidence>
<dbReference type="InterPro" id="IPR051004">
    <property type="entry name" value="DC-SIGN_domain-containing"/>
</dbReference>
<dbReference type="SUPFAM" id="SSF56436">
    <property type="entry name" value="C-type lectin-like"/>
    <property type="match status" value="1"/>
</dbReference>
<dbReference type="SMART" id="SM00034">
    <property type="entry name" value="CLECT"/>
    <property type="match status" value="1"/>
</dbReference>
<accession>A0A0G4ELP8</accession>
<keyword evidence="2" id="KW-1133">Transmembrane helix</keyword>
<reference evidence="5 6" key="1">
    <citation type="submission" date="2014-11" db="EMBL/GenBank/DDBJ databases">
        <authorList>
            <person name="Zhu J."/>
            <person name="Qi W."/>
            <person name="Song R."/>
        </authorList>
    </citation>
    <scope>NUCLEOTIDE SEQUENCE [LARGE SCALE GENOMIC DNA]</scope>
</reference>
<feature type="transmembrane region" description="Helical" evidence="2">
    <location>
        <begin position="394"/>
        <end position="415"/>
    </location>
</feature>
<dbReference type="Pfam" id="PF00059">
    <property type="entry name" value="Lectin_C"/>
    <property type="match status" value="1"/>
</dbReference>
<sequence>MSVVQLTAVVLLVSIWRGPHAVFGCPDTSWTQAGEGCYKSFFYQMGDRDPLGLLGGKTWTEANRICMDVGDKGSSLATIRDEYENFVVLEEALKMGSECWIGLRKYRLPISKAGWRWVDSTATLDETNYLNWGEELALIWRILPPQEKCVTIRTDGWGAQSCWGVPGARLPCFVCESPADPTKAPEIPPDNTYDPEETWKEAENNETDTQYPPGWPGEGGEGGEGELPEENIDPGVVDPGEGFVPRLPTLPPTDTQPPDLILKANETSAPLTTPPGLRATTEPPIETTQPTQESVEMSTTTAAPPATFPPAKEEEKFLPPTEVVPEEGIRPSVPPAPSAPPPSKPIAQPPTGPPAVTPTIAPGDGISDEARASAPTAQAGSGSSDEGTPEWRRWALLGGGIAVTLLGALATWYFLYWRKAVRSASAAAAAASATTALTAQAAEDGSSVGTGGGQST</sequence>
<evidence type="ECO:0000256" key="2">
    <source>
        <dbReference type="SAM" id="Phobius"/>
    </source>
</evidence>
<feature type="compositionally biased region" description="Polar residues" evidence="1">
    <location>
        <begin position="375"/>
        <end position="386"/>
    </location>
</feature>
<keyword evidence="6" id="KW-1185">Reference proteome</keyword>
<name>A0A0G4ELP8_VITBC</name>
<dbReference type="Proteomes" id="UP000041254">
    <property type="component" value="Unassembled WGS sequence"/>
</dbReference>
<dbReference type="InterPro" id="IPR016187">
    <property type="entry name" value="CTDL_fold"/>
</dbReference>
<dbReference type="CDD" id="cd00037">
    <property type="entry name" value="CLECT"/>
    <property type="match status" value="1"/>
</dbReference>
<evidence type="ECO:0000256" key="3">
    <source>
        <dbReference type="SAM" id="SignalP"/>
    </source>
</evidence>
<dbReference type="AlphaFoldDB" id="A0A0G4ELP8"/>
<dbReference type="InterPro" id="IPR016186">
    <property type="entry name" value="C-type_lectin-like/link_sf"/>
</dbReference>
<dbReference type="PANTHER" id="PTHR22802:SF396">
    <property type="entry name" value="C-TYPE LECTIN DOMAIN-CONTAINING PROTEIN"/>
    <property type="match status" value="1"/>
</dbReference>
<feature type="region of interest" description="Disordered" evidence="1">
    <location>
        <begin position="204"/>
        <end position="232"/>
    </location>
</feature>